<evidence type="ECO:0000313" key="2">
    <source>
        <dbReference type="Proteomes" id="UP001549111"/>
    </source>
</evidence>
<comment type="caution">
    <text evidence="1">The sequence shown here is derived from an EMBL/GenBank/DDBJ whole genome shotgun (WGS) entry which is preliminary data.</text>
</comment>
<name>A0ABV2ILR7_9BURK</name>
<protein>
    <submittedName>
        <fullName evidence="1">Uncharacterized protein</fullName>
    </submittedName>
</protein>
<sequence>MATPTSSAEHCDETILFFNAKQVTTGLWNTADREPEISLGEACTAPQGRDAPMIFS</sequence>
<accession>A0ABV2ILR7</accession>
<dbReference type="RefSeq" id="WP_156027837.1">
    <property type="nucleotide sequence ID" value="NZ_CP035708.1"/>
</dbReference>
<gene>
    <name evidence="1" type="ORF">ABIC99_001540</name>
</gene>
<proteinExistence type="predicted"/>
<evidence type="ECO:0000313" key="1">
    <source>
        <dbReference type="EMBL" id="MET3603749.1"/>
    </source>
</evidence>
<dbReference type="Proteomes" id="UP001549111">
    <property type="component" value="Unassembled WGS sequence"/>
</dbReference>
<dbReference type="EMBL" id="JBEPLS010000004">
    <property type="protein sequence ID" value="MET3603749.1"/>
    <property type="molecule type" value="Genomic_DNA"/>
</dbReference>
<reference evidence="1 2" key="1">
    <citation type="submission" date="2024-06" db="EMBL/GenBank/DDBJ databases">
        <title>Genomic Encyclopedia of Type Strains, Phase IV (KMG-IV): sequencing the most valuable type-strain genomes for metagenomic binning, comparative biology and taxonomic classification.</title>
        <authorList>
            <person name="Goeker M."/>
        </authorList>
    </citation>
    <scope>NUCLEOTIDE SEQUENCE [LARGE SCALE GENOMIC DNA]</scope>
    <source>
        <strain evidence="1 2">D-501</strain>
    </source>
</reference>
<organism evidence="1 2">
    <name type="scientific">Sphaerotilus sulfidivorans</name>
    <dbReference type="NCBI Taxonomy" id="639200"/>
    <lineage>
        <taxon>Bacteria</taxon>
        <taxon>Pseudomonadati</taxon>
        <taxon>Pseudomonadota</taxon>
        <taxon>Betaproteobacteria</taxon>
        <taxon>Burkholderiales</taxon>
        <taxon>Sphaerotilaceae</taxon>
        <taxon>Sphaerotilus</taxon>
    </lineage>
</organism>
<keyword evidence="2" id="KW-1185">Reference proteome</keyword>